<gene>
    <name evidence="2" type="ORF">G3569_07455</name>
</gene>
<reference evidence="2 3" key="1">
    <citation type="submission" date="2020-02" db="EMBL/GenBank/DDBJ databases">
        <title>Aliifodinibius halophilus 2W32, complete genome.</title>
        <authorList>
            <person name="Li Y."/>
            <person name="Wu S."/>
        </authorList>
    </citation>
    <scope>NUCLEOTIDE SEQUENCE [LARGE SCALE GENOMIC DNA]</scope>
    <source>
        <strain evidence="2 3">2W32</strain>
    </source>
</reference>
<organism evidence="2 3">
    <name type="scientific">Fodinibius halophilus</name>
    <dbReference type="NCBI Taxonomy" id="1736908"/>
    <lineage>
        <taxon>Bacteria</taxon>
        <taxon>Pseudomonadati</taxon>
        <taxon>Balneolota</taxon>
        <taxon>Balneolia</taxon>
        <taxon>Balneolales</taxon>
        <taxon>Balneolaceae</taxon>
        <taxon>Fodinibius</taxon>
    </lineage>
</organism>
<protein>
    <recommendedName>
        <fullName evidence="4">ATP-binding protein</fullName>
    </recommendedName>
</protein>
<proteinExistence type="predicted"/>
<dbReference type="SUPFAM" id="SSF52540">
    <property type="entry name" value="P-loop containing nucleoside triphosphate hydrolases"/>
    <property type="match status" value="1"/>
</dbReference>
<keyword evidence="1" id="KW-0175">Coiled coil</keyword>
<evidence type="ECO:0000313" key="2">
    <source>
        <dbReference type="EMBL" id="NGP88186.1"/>
    </source>
</evidence>
<sequence>MNKQAFHEELQRVLSDNLLSEIDAHVEQWYDSRQQIVQYISALEKKEQNFRESLSSTLRALQKLLAEESAKQLTQKYQSAVDEVAEQFPANIKWQQGKERFVVQDGDSLYVAMAKRVKHAVQSVPENWQQAVPLQGIVRYHLLEADIIVGWHQQLQRIQLQMISEVEDQLVARTSAEEEIMVEEWVALAEKLEKKLKEGKEQVTQTVADDIDRLESEIKEAAERTGTIERRSAYYREARIGYRSKEVDQKLQSQGDSWSQAQKLLYGRTELISEFYNLHQDIVDRCSTFSDDLQSYFADVIINPLNELQELLQGDKQETSAKQVSQLKPKLMKLVDEQMSNRLRKEIEQQVFARKVEHFFDDLLLRANQTSQQGTLLYDIDLQENPPKLDHQSIDWRLLVVRSIREQVVNAVEPLKEQYAEFISELLEDIHDISSVIDVNLDSAIPVEENSQKEQKAEAQEAASEALQRLNKIVEDIQSRSVEKHREIMNTIAEGHTSFTQLLLGIVHEGDRNELQLLNAKYKAKETTKGWQTVVQSRMARVQDQLALWSRFGWRKIKTVVETVALFLGFMKKEIQETKRADIATYLSDTDQKMRELPYIYQRLFNFDAVADQRFYVQLLDSSGIIKKAYEKWQQSFPATLAVVGEKGSGKSTFLNLTIESEITGSKTIHITLQDTIWSEQQLVELLADELDISGVKSIQEIVEKITGWSDHKVVCIENIQNCFVRNLNGYEAIEKFCYLISETKNQVFWIASCSRYAWRFLDKTVQLSEYFSHFTTTDVLDATQIKRVILNRHRSSGYTLHFEADNETTKSRSYLKLMDDEDKEQKYLQEDYFEKLTELAEGNASVAMIFWIRSIRKFDDRCCYIQPLEVTSLEMIEDLNPQVLFTLAAFVLHDTLTDEQLSMVSHTTKEKSRLMINRLQSRGLLVEKEGMYAINHLMYRQIIRVLKERNIIHLV</sequence>
<comment type="caution">
    <text evidence="2">The sequence shown here is derived from an EMBL/GenBank/DDBJ whole genome shotgun (WGS) entry which is preliminary data.</text>
</comment>
<evidence type="ECO:0008006" key="4">
    <source>
        <dbReference type="Google" id="ProtNLM"/>
    </source>
</evidence>
<evidence type="ECO:0000256" key="1">
    <source>
        <dbReference type="SAM" id="Coils"/>
    </source>
</evidence>
<accession>A0A6M1SXQ1</accession>
<dbReference type="RefSeq" id="WP_165267664.1">
    <property type="nucleotide sequence ID" value="NZ_JAALLS010000008.1"/>
</dbReference>
<dbReference type="InterPro" id="IPR027417">
    <property type="entry name" value="P-loop_NTPase"/>
</dbReference>
<evidence type="ECO:0000313" key="3">
    <source>
        <dbReference type="Proteomes" id="UP000479132"/>
    </source>
</evidence>
<dbReference type="AlphaFoldDB" id="A0A6M1SXQ1"/>
<feature type="coiled-coil region" evidence="1">
    <location>
        <begin position="449"/>
        <end position="480"/>
    </location>
</feature>
<feature type="coiled-coil region" evidence="1">
    <location>
        <begin position="182"/>
        <end position="231"/>
    </location>
</feature>
<keyword evidence="3" id="KW-1185">Reference proteome</keyword>
<dbReference type="EMBL" id="JAALLS010000008">
    <property type="protein sequence ID" value="NGP88186.1"/>
    <property type="molecule type" value="Genomic_DNA"/>
</dbReference>
<name>A0A6M1SXQ1_9BACT</name>
<dbReference type="Proteomes" id="UP000479132">
    <property type="component" value="Unassembled WGS sequence"/>
</dbReference>